<evidence type="ECO:0000256" key="6">
    <source>
        <dbReference type="ARBA" id="ARBA00022679"/>
    </source>
</evidence>
<accession>A0A0K0DS95</accession>
<evidence type="ECO:0000313" key="13">
    <source>
        <dbReference type="Proteomes" id="UP000035681"/>
    </source>
</evidence>
<dbReference type="InterPro" id="IPR015421">
    <property type="entry name" value="PyrdxlP-dep_Trfase_major"/>
</dbReference>
<evidence type="ECO:0000256" key="7">
    <source>
        <dbReference type="ARBA" id="ARBA00022898"/>
    </source>
</evidence>
<dbReference type="InterPro" id="IPR016454">
    <property type="entry name" value="Cysteine_dSase"/>
</dbReference>
<dbReference type="AlphaFoldDB" id="A0A0K0DS95"/>
<evidence type="ECO:0000256" key="4">
    <source>
        <dbReference type="ARBA" id="ARBA00011738"/>
    </source>
</evidence>
<comment type="cofactor">
    <cofactor evidence="1">
        <name>pyridoxal 5'-phosphate</name>
        <dbReference type="ChEBI" id="CHEBI:597326"/>
    </cofactor>
</comment>
<dbReference type="SUPFAM" id="SSF53383">
    <property type="entry name" value="PLP-dependent transferases"/>
    <property type="match status" value="1"/>
</dbReference>
<dbReference type="Gene3D" id="1.10.260.50">
    <property type="match status" value="1"/>
</dbReference>
<comment type="similarity">
    <text evidence="3">Belongs to the class-V pyridoxal-phosphate-dependent aminotransferase family.</text>
</comment>
<dbReference type="STRING" id="6248.A0A0K0DS95"/>
<keyword evidence="6" id="KW-0808">Transferase</keyword>
<evidence type="ECO:0000313" key="14">
    <source>
        <dbReference type="WBParaSite" id="SSTP_0000010400.1"/>
    </source>
</evidence>
<protein>
    <recommendedName>
        <fullName evidence="11">Selenocysteine lyase</fullName>
        <ecNumber evidence="10">4.4.1.16</ecNumber>
    </recommendedName>
</protein>
<evidence type="ECO:0000256" key="1">
    <source>
        <dbReference type="ARBA" id="ARBA00001933"/>
    </source>
</evidence>
<evidence type="ECO:0000256" key="3">
    <source>
        <dbReference type="ARBA" id="ARBA00009236"/>
    </source>
</evidence>
<comment type="subunit">
    <text evidence="4">Homodimer.</text>
</comment>
<comment type="subcellular location">
    <subcellularLocation>
        <location evidence="2">Cytoplasm</location>
        <location evidence="2">Cytosol</location>
    </subcellularLocation>
</comment>
<reference evidence="14" key="1">
    <citation type="submission" date="2015-08" db="UniProtKB">
        <authorList>
            <consortium name="WormBaseParasite"/>
        </authorList>
    </citation>
    <scope>IDENTIFICATION</scope>
</reference>
<dbReference type="PIRSF" id="PIRSF005572">
    <property type="entry name" value="NifS"/>
    <property type="match status" value="1"/>
</dbReference>
<comment type="function">
    <text evidence="9">Catalyzes the decomposition of L-selenocysteine to L-alanine and elemental selenium.</text>
</comment>
<dbReference type="WBParaSite" id="SSTP_0000010400.1">
    <property type="protein sequence ID" value="SSTP_0000010400.1"/>
    <property type="gene ID" value="SSTP_0000010400"/>
</dbReference>
<dbReference type="EC" id="4.4.1.16" evidence="10"/>
<dbReference type="InterPro" id="IPR000192">
    <property type="entry name" value="Aminotrans_V_dom"/>
</dbReference>
<dbReference type="Pfam" id="PF00266">
    <property type="entry name" value="Aminotran_5"/>
    <property type="match status" value="1"/>
</dbReference>
<keyword evidence="5" id="KW-0963">Cytoplasm</keyword>
<keyword evidence="13" id="KW-1185">Reference proteome</keyword>
<dbReference type="Gene3D" id="3.40.640.10">
    <property type="entry name" value="Type I PLP-dependent aspartate aminotransferase-like (Major domain)"/>
    <property type="match status" value="1"/>
</dbReference>
<name>A0A0K0DS95_STRER</name>
<proteinExistence type="inferred from homology"/>
<keyword evidence="7" id="KW-0663">Pyridoxal phosphate</keyword>
<evidence type="ECO:0000256" key="8">
    <source>
        <dbReference type="ARBA" id="ARBA00023239"/>
    </source>
</evidence>
<dbReference type="InterPro" id="IPR015424">
    <property type="entry name" value="PyrdxlP-dep_Trfase"/>
</dbReference>
<feature type="domain" description="Aminotransferase class V" evidence="12">
    <location>
        <begin position="12"/>
        <end position="376"/>
    </location>
</feature>
<dbReference type="GO" id="GO:0016740">
    <property type="term" value="F:transferase activity"/>
    <property type="evidence" value="ECO:0007669"/>
    <property type="project" value="UniProtKB-KW"/>
</dbReference>
<dbReference type="Gene3D" id="3.90.1150.10">
    <property type="entry name" value="Aspartate Aminotransferase, domain 1"/>
    <property type="match status" value="1"/>
</dbReference>
<dbReference type="GO" id="GO:0005829">
    <property type="term" value="C:cytosol"/>
    <property type="evidence" value="ECO:0007669"/>
    <property type="project" value="UniProtKB-SubCell"/>
</dbReference>
<keyword evidence="8" id="KW-0456">Lyase</keyword>
<dbReference type="WBParaSite" id="TCONS_00010044.p1">
    <property type="protein sequence ID" value="TCONS_00010044.p1"/>
    <property type="gene ID" value="XLOC_007740"/>
</dbReference>
<evidence type="ECO:0000256" key="11">
    <source>
        <dbReference type="ARBA" id="ARBA00040554"/>
    </source>
</evidence>
<evidence type="ECO:0000256" key="10">
    <source>
        <dbReference type="ARBA" id="ARBA00039054"/>
    </source>
</evidence>
<evidence type="ECO:0000256" key="5">
    <source>
        <dbReference type="ARBA" id="ARBA00022490"/>
    </source>
</evidence>
<sequence length="389" mass="42741">MSSIGCCLDGPIYMDYNATTPLSDGVKTSIVEALEVWGNASSSHFYGKKSSEYIKESRKHVANMIGTTADKVYFTSSGTEANTWVIWNSISNKGKNIVASVIEHPSIRLALENFEEKNVVEIRWVRMEGGIVDISDLESKIDSNTVLVTVMLANNETGVIQPIDEVVKVVRDKEKIYGSQIVIHTDAAQIIGKCKINIGELNVDCMTIVGHKFYGPKMGALVIGPSSKMTLKPLFLGGGQEMGLRSGTENVPMIVGFGKACLEVTETINCTHNHLSKLQHYFENRMCEIFKNNISVNFSSNNRIPNTSSICFETLKVPSTELLKVCTKFVASVGAACHSDNLNACIMMACGKSEWQAKRCVRFSFGKGTTFNELDIVIQNIEENLPALV</sequence>
<dbReference type="GO" id="GO:0009000">
    <property type="term" value="F:selenocysteine lyase activity"/>
    <property type="evidence" value="ECO:0007669"/>
    <property type="project" value="UniProtKB-EC"/>
</dbReference>
<organism evidence="14">
    <name type="scientific">Strongyloides stercoralis</name>
    <name type="common">Threadworm</name>
    <dbReference type="NCBI Taxonomy" id="6248"/>
    <lineage>
        <taxon>Eukaryota</taxon>
        <taxon>Metazoa</taxon>
        <taxon>Ecdysozoa</taxon>
        <taxon>Nematoda</taxon>
        <taxon>Chromadorea</taxon>
        <taxon>Rhabditida</taxon>
        <taxon>Tylenchina</taxon>
        <taxon>Panagrolaimomorpha</taxon>
        <taxon>Strongyloidoidea</taxon>
        <taxon>Strongyloididae</taxon>
        <taxon>Strongyloides</taxon>
    </lineage>
</organism>
<dbReference type="PANTHER" id="PTHR11601:SF62">
    <property type="entry name" value="SELENOCYSTEINE LYASE"/>
    <property type="match status" value="1"/>
</dbReference>
<evidence type="ECO:0000259" key="12">
    <source>
        <dbReference type="Pfam" id="PF00266"/>
    </source>
</evidence>
<dbReference type="PANTHER" id="PTHR11601">
    <property type="entry name" value="CYSTEINE DESULFURYLASE FAMILY MEMBER"/>
    <property type="match status" value="1"/>
</dbReference>
<evidence type="ECO:0000256" key="9">
    <source>
        <dbReference type="ARBA" id="ARBA00037407"/>
    </source>
</evidence>
<dbReference type="InterPro" id="IPR015422">
    <property type="entry name" value="PyrdxlP-dep_Trfase_small"/>
</dbReference>
<dbReference type="Proteomes" id="UP000035681">
    <property type="component" value="Unplaced"/>
</dbReference>
<evidence type="ECO:0000256" key="2">
    <source>
        <dbReference type="ARBA" id="ARBA00004514"/>
    </source>
</evidence>